<dbReference type="CDD" id="cd01647">
    <property type="entry name" value="RT_LTR"/>
    <property type="match status" value="1"/>
</dbReference>
<dbReference type="Gene3D" id="1.10.340.70">
    <property type="match status" value="1"/>
</dbReference>
<evidence type="ECO:0000256" key="2">
    <source>
        <dbReference type="ARBA" id="ARBA00039658"/>
    </source>
</evidence>
<dbReference type="Pfam" id="PF00665">
    <property type="entry name" value="rve"/>
    <property type="match status" value="1"/>
</dbReference>
<comment type="caution">
    <text evidence="5">The sequence shown here is derived from an EMBL/GenBank/DDBJ whole genome shotgun (WGS) entry which is preliminary data.</text>
</comment>
<reference evidence="5 6" key="1">
    <citation type="submission" date="2022-01" db="EMBL/GenBank/DDBJ databases">
        <title>A high-quality chromosome-level genome assembly of rohu carp, Labeo rohita.</title>
        <authorList>
            <person name="Arick M.A. II"/>
            <person name="Hsu C.-Y."/>
            <person name="Magbanua Z."/>
            <person name="Pechanova O."/>
            <person name="Grover C."/>
            <person name="Miller E."/>
            <person name="Thrash A."/>
            <person name="Ezzel L."/>
            <person name="Alam S."/>
            <person name="Benzie J."/>
            <person name="Hamilton M."/>
            <person name="Karsi A."/>
            <person name="Lawrence M.L."/>
            <person name="Peterson D.G."/>
        </authorList>
    </citation>
    <scope>NUCLEOTIDE SEQUENCE [LARGE SCALE GENOMIC DNA]</scope>
    <source>
        <strain evidence="6">BAU-BD-2019</strain>
        <tissue evidence="5">Blood</tissue>
    </source>
</reference>
<dbReference type="SUPFAM" id="SSF56672">
    <property type="entry name" value="DNA/RNA polymerases"/>
    <property type="match status" value="1"/>
</dbReference>
<name>A0ABQ8L9G5_LABRO</name>
<gene>
    <name evidence="5" type="ORF">H4Q32_024630</name>
</gene>
<dbReference type="Proteomes" id="UP000830375">
    <property type="component" value="Unassembled WGS sequence"/>
</dbReference>
<sequence>MDSRSSLPSQWRSRNSTRMAKALAYAVVLGLDFIFFSGLQINVADQKYSFKSNPNEDYPFQPGNASVPIIPTRHQKEKIENKSVSLCLLSSVPPTKLVVFQSPSNLDEQTLIDTAVNAAHLPLEDKQQLQQILESNPQVCTLRTGRTDLLQHHIYTTQQVPIKQRPYRTTPAKQAVIKEQLEEMLSAGIVEPSHSGWASPVVLVPKKDGSLRFCVDYRKVNAITENDAYPLPNITEILESLSGASIFSTIDLNSGYWQAVLHKLEMAGLTINLKKSQFCLQKITFLGHVVSTRGISADPSKVEAIRSYPVPTNLKEVQRFLGLARWYHRFAFECLKSCLTSPPILGHPDLELPFTVYTDTSDTGLGAVLTQRKDQGFEQRFDLIIEYRKGKLNTAPDALSSIHPSCGLYTNQQEKSELPLSPAVIWEEQQKDPAITNILQALATNDSTLKDQYEVIEDTLYHKTHQSNNQVHYRVCIPVSLVPSILQHYHSNPWCGHVGIFKTYKRIHDYAFWPGMWADIRHHVKSCVKCQTLKGESQKPVGKLQQTVTTRPNEMLGVDIMGPLPRSTQQNEYLLVFVDYYSRWVEFFPLRNANAQSIALLLRKEILTRWGVPDFILSDRGAQFVSSLFQELCKKWSVKPKLTTSYHPQTNMTGRVNRTLQSMISAYVGDNHRKWDQYLPEFRFAINSAIQETIGMSPAELHMGRKLQSPMDKLLHGTNLTPDCPSYETVRHLAELQTKAMECCKKAQKKTTQEL</sequence>
<keyword evidence="3" id="KW-0812">Transmembrane</keyword>
<dbReference type="Pfam" id="PF17919">
    <property type="entry name" value="RT_RNaseH_2"/>
    <property type="match status" value="1"/>
</dbReference>
<accession>A0ABQ8L9G5</accession>
<dbReference type="InterPro" id="IPR001584">
    <property type="entry name" value="Integrase_cat-core"/>
</dbReference>
<dbReference type="InterPro" id="IPR012337">
    <property type="entry name" value="RNaseH-like_sf"/>
</dbReference>
<dbReference type="InterPro" id="IPR041577">
    <property type="entry name" value="RT_RNaseH_2"/>
</dbReference>
<evidence type="ECO:0000313" key="5">
    <source>
        <dbReference type="EMBL" id="KAI2647074.1"/>
    </source>
</evidence>
<keyword evidence="6" id="KW-1185">Reference proteome</keyword>
<dbReference type="InterPro" id="IPR050951">
    <property type="entry name" value="Retrovirus_Pol_polyprotein"/>
</dbReference>
<evidence type="ECO:0000259" key="4">
    <source>
        <dbReference type="PROSITE" id="PS50994"/>
    </source>
</evidence>
<dbReference type="InterPro" id="IPR043128">
    <property type="entry name" value="Rev_trsase/Diguanyl_cyclase"/>
</dbReference>
<dbReference type="Gene3D" id="3.30.420.10">
    <property type="entry name" value="Ribonuclease H-like superfamily/Ribonuclease H"/>
    <property type="match status" value="1"/>
</dbReference>
<organism evidence="5 6">
    <name type="scientific">Labeo rohita</name>
    <name type="common">Indian major carp</name>
    <name type="synonym">Cyprinus rohita</name>
    <dbReference type="NCBI Taxonomy" id="84645"/>
    <lineage>
        <taxon>Eukaryota</taxon>
        <taxon>Metazoa</taxon>
        <taxon>Chordata</taxon>
        <taxon>Craniata</taxon>
        <taxon>Vertebrata</taxon>
        <taxon>Euteleostomi</taxon>
        <taxon>Actinopterygii</taxon>
        <taxon>Neopterygii</taxon>
        <taxon>Teleostei</taxon>
        <taxon>Ostariophysi</taxon>
        <taxon>Cypriniformes</taxon>
        <taxon>Cyprinidae</taxon>
        <taxon>Labeoninae</taxon>
        <taxon>Labeonini</taxon>
        <taxon>Labeo</taxon>
    </lineage>
</organism>
<dbReference type="PROSITE" id="PS50994">
    <property type="entry name" value="INTEGRASE"/>
    <property type="match status" value="1"/>
</dbReference>
<feature type="domain" description="Integrase catalytic" evidence="4">
    <location>
        <begin position="548"/>
        <end position="706"/>
    </location>
</feature>
<dbReference type="InterPro" id="IPR043502">
    <property type="entry name" value="DNA/RNA_pol_sf"/>
</dbReference>
<dbReference type="PANTHER" id="PTHR37984">
    <property type="entry name" value="PROTEIN CBG26694"/>
    <property type="match status" value="1"/>
</dbReference>
<evidence type="ECO:0000256" key="1">
    <source>
        <dbReference type="ARBA" id="ARBA00023268"/>
    </source>
</evidence>
<feature type="transmembrane region" description="Helical" evidence="3">
    <location>
        <begin position="22"/>
        <end position="41"/>
    </location>
</feature>
<keyword evidence="3" id="KW-1133">Transmembrane helix</keyword>
<dbReference type="InterPro" id="IPR036397">
    <property type="entry name" value="RNaseH_sf"/>
</dbReference>
<dbReference type="Gene3D" id="3.30.70.270">
    <property type="match status" value="3"/>
</dbReference>
<keyword evidence="3" id="KW-0472">Membrane</keyword>
<dbReference type="Gene3D" id="3.10.10.10">
    <property type="entry name" value="HIV Type 1 Reverse Transcriptase, subunit A, domain 1"/>
    <property type="match status" value="1"/>
</dbReference>
<dbReference type="PANTHER" id="PTHR37984:SF5">
    <property type="entry name" value="PROTEIN NYNRIN-LIKE"/>
    <property type="match status" value="1"/>
</dbReference>
<dbReference type="InterPro" id="IPR041588">
    <property type="entry name" value="Integrase_H2C2"/>
</dbReference>
<evidence type="ECO:0000313" key="6">
    <source>
        <dbReference type="Proteomes" id="UP000830375"/>
    </source>
</evidence>
<dbReference type="EMBL" id="JACTAM010000620">
    <property type="protein sequence ID" value="KAI2647074.1"/>
    <property type="molecule type" value="Genomic_DNA"/>
</dbReference>
<keyword evidence="1" id="KW-0511">Multifunctional enzyme</keyword>
<dbReference type="Pfam" id="PF17921">
    <property type="entry name" value="Integrase_H2C2"/>
    <property type="match status" value="1"/>
</dbReference>
<dbReference type="SUPFAM" id="SSF53098">
    <property type="entry name" value="Ribonuclease H-like"/>
    <property type="match status" value="1"/>
</dbReference>
<proteinExistence type="predicted"/>
<protein>
    <recommendedName>
        <fullName evidence="2">Gypsy retrotransposon integrase-like protein 1</fullName>
    </recommendedName>
</protein>
<evidence type="ECO:0000256" key="3">
    <source>
        <dbReference type="SAM" id="Phobius"/>
    </source>
</evidence>